<gene>
    <name evidence="1" type="ORF">MLD38_027516</name>
</gene>
<keyword evidence="2" id="KW-1185">Reference proteome</keyword>
<protein>
    <submittedName>
        <fullName evidence="1">Uncharacterized protein</fullName>
    </submittedName>
</protein>
<evidence type="ECO:0000313" key="2">
    <source>
        <dbReference type="Proteomes" id="UP001057402"/>
    </source>
</evidence>
<name>A0ACB9P1T3_9MYRT</name>
<dbReference type="EMBL" id="CM042886">
    <property type="protein sequence ID" value="KAI4342958.1"/>
    <property type="molecule type" value="Genomic_DNA"/>
</dbReference>
<reference evidence="2" key="1">
    <citation type="journal article" date="2023" name="Front. Plant Sci.">
        <title>Chromosomal-level genome assembly of Melastoma candidum provides insights into trichome evolution.</title>
        <authorList>
            <person name="Zhong Y."/>
            <person name="Wu W."/>
            <person name="Sun C."/>
            <person name="Zou P."/>
            <person name="Liu Y."/>
            <person name="Dai S."/>
            <person name="Zhou R."/>
        </authorList>
    </citation>
    <scope>NUCLEOTIDE SEQUENCE [LARGE SCALE GENOMIC DNA]</scope>
</reference>
<evidence type="ECO:0000313" key="1">
    <source>
        <dbReference type="EMBL" id="KAI4342958.1"/>
    </source>
</evidence>
<proteinExistence type="predicted"/>
<dbReference type="Proteomes" id="UP001057402">
    <property type="component" value="Chromosome 7"/>
</dbReference>
<comment type="caution">
    <text evidence="1">The sequence shown here is derived from an EMBL/GenBank/DDBJ whole genome shotgun (WGS) entry which is preliminary data.</text>
</comment>
<organism evidence="1 2">
    <name type="scientific">Melastoma candidum</name>
    <dbReference type="NCBI Taxonomy" id="119954"/>
    <lineage>
        <taxon>Eukaryota</taxon>
        <taxon>Viridiplantae</taxon>
        <taxon>Streptophyta</taxon>
        <taxon>Embryophyta</taxon>
        <taxon>Tracheophyta</taxon>
        <taxon>Spermatophyta</taxon>
        <taxon>Magnoliopsida</taxon>
        <taxon>eudicotyledons</taxon>
        <taxon>Gunneridae</taxon>
        <taxon>Pentapetalae</taxon>
        <taxon>rosids</taxon>
        <taxon>malvids</taxon>
        <taxon>Myrtales</taxon>
        <taxon>Melastomataceae</taxon>
        <taxon>Melastomatoideae</taxon>
        <taxon>Melastomateae</taxon>
        <taxon>Melastoma</taxon>
    </lineage>
</organism>
<accession>A0ACB9P1T3</accession>
<sequence>MDFLAERGAFDGIYEGDVDERLELGFVKYSRGLGRKRIVGPEVSPSDCGFDTPLKRQCSSQRFFLDFDKSDLESLPIDVLIRILCFVDHEDLKQLFKVSKTIREASTIAEQWHFAYATPRKVPAFRNSIDFDASRDLEEIEPPNAPLRFFRKREIRKNLTDVVTVLFAEAEI</sequence>